<dbReference type="OrthoDB" id="1667587at2759"/>
<proteinExistence type="inferred from homology"/>
<comment type="similarity">
    <text evidence="3">Belongs to the WD repeat PROPPIN family.</text>
</comment>
<dbReference type="PANTHER" id="PTHR11227">
    <property type="entry name" value="WD-REPEAT PROTEIN INTERACTING WITH PHOSPHOINOSIDES WIPI -RELATED"/>
    <property type="match status" value="1"/>
</dbReference>
<dbReference type="SUPFAM" id="SSF50978">
    <property type="entry name" value="WD40 repeat-like"/>
    <property type="match status" value="1"/>
</dbReference>
<keyword evidence="6" id="KW-1185">Reference proteome</keyword>
<reference evidence="6" key="2">
    <citation type="submission" date="2009-11" db="EMBL/GenBank/DDBJ databases">
        <title>The Genome Sequence of Allomyces macrogynus strain ATCC 38327.</title>
        <authorList>
            <consortium name="The Broad Institute Genome Sequencing Platform"/>
            <person name="Russ C."/>
            <person name="Cuomo C."/>
            <person name="Shea T."/>
            <person name="Young S.K."/>
            <person name="Zeng Q."/>
            <person name="Koehrsen M."/>
            <person name="Haas B."/>
            <person name="Borodovsky M."/>
            <person name="Guigo R."/>
            <person name="Alvarado L."/>
            <person name="Berlin A."/>
            <person name="Borenstein D."/>
            <person name="Chen Z."/>
            <person name="Engels R."/>
            <person name="Freedman E."/>
            <person name="Gellesch M."/>
            <person name="Goldberg J."/>
            <person name="Griggs A."/>
            <person name="Gujja S."/>
            <person name="Heiman D."/>
            <person name="Hepburn T."/>
            <person name="Howarth C."/>
            <person name="Jen D."/>
            <person name="Larson L."/>
            <person name="Lewis B."/>
            <person name="Mehta T."/>
            <person name="Park D."/>
            <person name="Pearson M."/>
            <person name="Roberts A."/>
            <person name="Saif S."/>
            <person name="Shenoy N."/>
            <person name="Sisk P."/>
            <person name="Stolte C."/>
            <person name="Sykes S."/>
            <person name="Walk T."/>
            <person name="White J."/>
            <person name="Yandava C."/>
            <person name="Burger G."/>
            <person name="Gray M.W."/>
            <person name="Holland P.W.H."/>
            <person name="King N."/>
            <person name="Lang F.B.F."/>
            <person name="Roger A.J."/>
            <person name="Ruiz-Trillo I."/>
            <person name="Lander E."/>
            <person name="Nusbaum C."/>
        </authorList>
    </citation>
    <scope>NUCLEOTIDE SEQUENCE [LARGE SCALE GENOMIC DNA]</scope>
    <source>
        <strain evidence="6">ATCC 38327</strain>
    </source>
</reference>
<dbReference type="Gene3D" id="2.130.10.10">
    <property type="entry name" value="YVTN repeat-like/Quinoprotein amine dehydrogenase"/>
    <property type="match status" value="1"/>
</dbReference>
<keyword evidence="1" id="KW-0853">WD repeat</keyword>
<feature type="region of interest" description="Disordered" evidence="4">
    <location>
        <begin position="221"/>
        <end position="252"/>
    </location>
</feature>
<evidence type="ECO:0000256" key="1">
    <source>
        <dbReference type="ARBA" id="ARBA00022574"/>
    </source>
</evidence>
<organism evidence="5 6">
    <name type="scientific">Allomyces macrogynus (strain ATCC 38327)</name>
    <name type="common">Allomyces javanicus var. macrogynus</name>
    <dbReference type="NCBI Taxonomy" id="578462"/>
    <lineage>
        <taxon>Eukaryota</taxon>
        <taxon>Fungi</taxon>
        <taxon>Fungi incertae sedis</taxon>
        <taxon>Blastocladiomycota</taxon>
        <taxon>Blastocladiomycetes</taxon>
        <taxon>Blastocladiales</taxon>
        <taxon>Blastocladiaceae</taxon>
        <taxon>Allomyces</taxon>
    </lineage>
</organism>
<feature type="compositionally biased region" description="Low complexity" evidence="4">
    <location>
        <begin position="390"/>
        <end position="402"/>
    </location>
</feature>
<dbReference type="InterPro" id="IPR036322">
    <property type="entry name" value="WD40_repeat_dom_sf"/>
</dbReference>
<dbReference type="AlphaFoldDB" id="A0A0L0T2P9"/>
<dbReference type="eggNOG" id="KOG2110">
    <property type="taxonomic scope" value="Eukaryota"/>
</dbReference>
<feature type="compositionally biased region" description="Low complexity" evidence="4">
    <location>
        <begin position="228"/>
        <end position="252"/>
    </location>
</feature>
<dbReference type="GO" id="GO:0005737">
    <property type="term" value="C:cytoplasm"/>
    <property type="evidence" value="ECO:0007669"/>
    <property type="project" value="UniProtKB-ARBA"/>
</dbReference>
<protein>
    <recommendedName>
        <fullName evidence="7">Autophagy-related protein 18</fullName>
    </recommendedName>
</protein>
<dbReference type="STRING" id="578462.A0A0L0T2P9"/>
<evidence type="ECO:0000256" key="4">
    <source>
        <dbReference type="SAM" id="MobiDB-lite"/>
    </source>
</evidence>
<dbReference type="EMBL" id="GG745358">
    <property type="protein sequence ID" value="KNE68935.1"/>
    <property type="molecule type" value="Genomic_DNA"/>
</dbReference>
<dbReference type="InterPro" id="IPR048720">
    <property type="entry name" value="PROPPIN"/>
</dbReference>
<dbReference type="Proteomes" id="UP000054350">
    <property type="component" value="Unassembled WGS sequence"/>
</dbReference>
<dbReference type="OMA" id="CIAINSD"/>
<dbReference type="VEuPathDB" id="FungiDB:AMAG_13568"/>
<accession>A0A0L0T2P9</accession>
<dbReference type="InterPro" id="IPR001680">
    <property type="entry name" value="WD40_rpt"/>
</dbReference>
<feature type="region of interest" description="Disordered" evidence="4">
    <location>
        <begin position="390"/>
        <end position="410"/>
    </location>
</feature>
<feature type="compositionally biased region" description="Gly residues" evidence="4">
    <location>
        <begin position="351"/>
        <end position="367"/>
    </location>
</feature>
<gene>
    <name evidence="5" type="ORF">AMAG_13568</name>
</gene>
<sequence length="519" mass="54261">MSSRWTPVTSKTATTTAALDTTTSNRCNCPHSTRIDPTRPRPHLPATTPSWMKVLHRALLTASFNQDCSCLAVGTKTGFRIFNCDPFGKSLVRNDGGIGIVEMLFTTNIIALVGAGEQHTHSPRRLQIMNTKKQSVICELDFPSAVLAVHVNRRRLVVVLDSAIHVYDLSNMKRVASIDINYNPHAITALSSSSDRCYLAYPTYVHPHAAAPPAKVSDPPLLSADAVGASPTSSSNSGSKPSASSTSSSSTQAGSGGVTLFDVIEQHPVVIIPAHKAPLAAMTFSASGRYLATASTKGTIIRVFSVPDGAQLFQFRRGTYPARIFSLQFHPNEQLLAASSETETVHIFKLGGSGGSGGTEGGGGGVASPGTDSASFTSVSSAGYPPATAGSASASSPTIATTVGGDPPPSTPTAAAAPFFNVLVGTAAGAVTSLWSKRATIQAYLPDAFVNAVLDPARDFARAKAPTGIGERSVVGFSPVAPHVYVVTSEGYLHVYALDLERGEECVLVRQERVVDEPA</sequence>
<dbReference type="SMART" id="SM00320">
    <property type="entry name" value="WD40"/>
    <property type="match status" value="4"/>
</dbReference>
<keyword evidence="2" id="KW-0677">Repeat</keyword>
<feature type="region of interest" description="Disordered" evidence="4">
    <location>
        <begin position="350"/>
        <end position="372"/>
    </location>
</feature>
<evidence type="ECO:0000313" key="5">
    <source>
        <dbReference type="EMBL" id="KNE68935.1"/>
    </source>
</evidence>
<dbReference type="InterPro" id="IPR015943">
    <property type="entry name" value="WD40/YVTN_repeat-like_dom_sf"/>
</dbReference>
<name>A0A0L0T2P9_ALLM3</name>
<evidence type="ECO:0000256" key="2">
    <source>
        <dbReference type="ARBA" id="ARBA00022737"/>
    </source>
</evidence>
<reference evidence="5 6" key="1">
    <citation type="submission" date="2009-11" db="EMBL/GenBank/DDBJ databases">
        <title>Annotation of Allomyces macrogynus ATCC 38327.</title>
        <authorList>
            <consortium name="The Broad Institute Genome Sequencing Platform"/>
            <person name="Russ C."/>
            <person name="Cuomo C."/>
            <person name="Burger G."/>
            <person name="Gray M.W."/>
            <person name="Holland P.W.H."/>
            <person name="King N."/>
            <person name="Lang F.B.F."/>
            <person name="Roger A.J."/>
            <person name="Ruiz-Trillo I."/>
            <person name="Young S.K."/>
            <person name="Zeng Q."/>
            <person name="Gargeya S."/>
            <person name="Fitzgerald M."/>
            <person name="Haas B."/>
            <person name="Abouelleil A."/>
            <person name="Alvarado L."/>
            <person name="Arachchi H.M."/>
            <person name="Berlin A."/>
            <person name="Chapman S.B."/>
            <person name="Gearin G."/>
            <person name="Goldberg J."/>
            <person name="Griggs A."/>
            <person name="Gujja S."/>
            <person name="Hansen M."/>
            <person name="Heiman D."/>
            <person name="Howarth C."/>
            <person name="Larimer J."/>
            <person name="Lui A."/>
            <person name="MacDonald P.J.P."/>
            <person name="McCowen C."/>
            <person name="Montmayeur A."/>
            <person name="Murphy C."/>
            <person name="Neiman D."/>
            <person name="Pearson M."/>
            <person name="Priest M."/>
            <person name="Roberts A."/>
            <person name="Saif S."/>
            <person name="Shea T."/>
            <person name="Sisk P."/>
            <person name="Stolte C."/>
            <person name="Sykes S."/>
            <person name="Wortman J."/>
            <person name="Nusbaum C."/>
            <person name="Birren B."/>
        </authorList>
    </citation>
    <scope>NUCLEOTIDE SEQUENCE [LARGE SCALE GENOMIC DNA]</scope>
    <source>
        <strain evidence="5 6">ATCC 38327</strain>
    </source>
</reference>
<dbReference type="Pfam" id="PF21032">
    <property type="entry name" value="PROPPIN"/>
    <property type="match status" value="2"/>
</dbReference>
<evidence type="ECO:0000313" key="6">
    <source>
        <dbReference type="Proteomes" id="UP000054350"/>
    </source>
</evidence>
<evidence type="ECO:0000256" key="3">
    <source>
        <dbReference type="ARBA" id="ARBA00025740"/>
    </source>
</evidence>
<evidence type="ECO:0008006" key="7">
    <source>
        <dbReference type="Google" id="ProtNLM"/>
    </source>
</evidence>